<keyword evidence="7" id="KW-0066">ATP synthesis</keyword>
<dbReference type="InterPro" id="IPR036771">
    <property type="entry name" value="ATPsynth_dsu/esu_N"/>
</dbReference>
<evidence type="ECO:0000313" key="10">
    <source>
        <dbReference type="Proteomes" id="UP001224325"/>
    </source>
</evidence>
<proteinExistence type="inferred from homology"/>
<comment type="function">
    <text evidence="1">Produces ATP from ADP in the presence of a proton gradient across the membrane.</text>
</comment>
<dbReference type="AlphaFoldDB" id="A0AAU7EJA0"/>
<dbReference type="KEGG" id="mlil:QLS71_005930"/>
<dbReference type="GO" id="GO:0012505">
    <property type="term" value="C:endomembrane system"/>
    <property type="evidence" value="ECO:0007669"/>
    <property type="project" value="UniProtKB-SubCell"/>
</dbReference>
<keyword evidence="5" id="KW-0406">Ion transport</keyword>
<dbReference type="CDD" id="cd12152">
    <property type="entry name" value="F1-ATPase_delta"/>
    <property type="match status" value="1"/>
</dbReference>
<organism evidence="9 10">
    <name type="scientific">Mariniflexile litorale</name>
    <dbReference type="NCBI Taxonomy" id="3045158"/>
    <lineage>
        <taxon>Bacteria</taxon>
        <taxon>Pseudomonadati</taxon>
        <taxon>Bacteroidota</taxon>
        <taxon>Flavobacteriia</taxon>
        <taxon>Flavobacteriales</taxon>
        <taxon>Flavobacteriaceae</taxon>
        <taxon>Mariniflexile</taxon>
    </lineage>
</organism>
<feature type="domain" description="ATP synthase F1 complex delta/epsilon subunit N-terminal" evidence="8">
    <location>
        <begin position="1"/>
        <end position="95"/>
    </location>
</feature>
<dbReference type="Pfam" id="PF02823">
    <property type="entry name" value="ATP-synt_DE_N"/>
    <property type="match status" value="1"/>
</dbReference>
<keyword evidence="7" id="KW-0139">CF(1)</keyword>
<reference evidence="9" key="1">
    <citation type="submission" date="2024-04" db="EMBL/GenBank/DDBJ databases">
        <title>Mariniflexile litorale, isolated from the shallow sediments of the Sea of Japan.</title>
        <authorList>
            <person name="Romanenko L."/>
            <person name="Isaeva M."/>
        </authorList>
    </citation>
    <scope>NUCLEOTIDE SEQUENCE [LARGE SCALE GENOMIC DNA]</scope>
    <source>
        <strain evidence="9">KMM 9835</strain>
    </source>
</reference>
<evidence type="ECO:0000256" key="3">
    <source>
        <dbReference type="ARBA" id="ARBA00005712"/>
    </source>
</evidence>
<evidence type="ECO:0000256" key="4">
    <source>
        <dbReference type="ARBA" id="ARBA00022448"/>
    </source>
</evidence>
<comment type="subcellular location">
    <subcellularLocation>
        <location evidence="2">Endomembrane system</location>
        <topology evidence="2">Peripheral membrane protein</topology>
    </subcellularLocation>
</comment>
<keyword evidence="10" id="KW-1185">Reference proteome</keyword>
<dbReference type="GO" id="GO:0046933">
    <property type="term" value="F:proton-transporting ATP synthase activity, rotational mechanism"/>
    <property type="evidence" value="ECO:0007669"/>
    <property type="project" value="InterPro"/>
</dbReference>
<dbReference type="InterPro" id="IPR001469">
    <property type="entry name" value="ATP_synth_F1_dsu/esu"/>
</dbReference>
<evidence type="ECO:0000256" key="2">
    <source>
        <dbReference type="ARBA" id="ARBA00004184"/>
    </source>
</evidence>
<keyword evidence="4" id="KW-0813">Transport</keyword>
<name>A0AAU7EJA0_9FLAO</name>
<evidence type="ECO:0000313" key="9">
    <source>
        <dbReference type="EMBL" id="XBL15554.1"/>
    </source>
</evidence>
<evidence type="ECO:0000256" key="6">
    <source>
        <dbReference type="ARBA" id="ARBA00023136"/>
    </source>
</evidence>
<dbReference type="InterPro" id="IPR020546">
    <property type="entry name" value="ATP_synth_F1_dsu/esu_N"/>
</dbReference>
<dbReference type="Proteomes" id="UP001224325">
    <property type="component" value="Chromosome"/>
</dbReference>
<gene>
    <name evidence="9" type="ORF">QLS71_005930</name>
</gene>
<sequence length="95" mass="10468">MYLEIVSPEATLFSSEIESVVLPGINGEFQLLNNHASIVSLLKEGTIKIHTETQLDLDALHTEIIPQKGNNKIVTLKINSGTIEMKDNKVIVLVD</sequence>
<dbReference type="EMBL" id="CP155618">
    <property type="protein sequence ID" value="XBL15554.1"/>
    <property type="molecule type" value="Genomic_DNA"/>
</dbReference>
<evidence type="ECO:0000256" key="5">
    <source>
        <dbReference type="ARBA" id="ARBA00023065"/>
    </source>
</evidence>
<keyword evidence="6" id="KW-0472">Membrane</keyword>
<dbReference type="GO" id="GO:0045259">
    <property type="term" value="C:proton-transporting ATP synthase complex"/>
    <property type="evidence" value="ECO:0007669"/>
    <property type="project" value="UniProtKB-KW"/>
</dbReference>
<dbReference type="Gene3D" id="2.60.15.10">
    <property type="entry name" value="F0F1 ATP synthase delta/epsilon subunit, N-terminal"/>
    <property type="match status" value="1"/>
</dbReference>
<evidence type="ECO:0000256" key="7">
    <source>
        <dbReference type="ARBA" id="ARBA00023196"/>
    </source>
</evidence>
<dbReference type="RefSeq" id="WP_308991553.1">
    <property type="nucleotide sequence ID" value="NZ_CP155618.1"/>
</dbReference>
<protein>
    <submittedName>
        <fullName evidence="9">F0F1 ATP synthase subunit epsilon</fullName>
    </submittedName>
</protein>
<evidence type="ECO:0000256" key="1">
    <source>
        <dbReference type="ARBA" id="ARBA00003543"/>
    </source>
</evidence>
<comment type="similarity">
    <text evidence="3">Belongs to the ATPase epsilon chain family.</text>
</comment>
<dbReference type="SUPFAM" id="SSF51344">
    <property type="entry name" value="Epsilon subunit of F1F0-ATP synthase N-terminal domain"/>
    <property type="match status" value="1"/>
</dbReference>
<accession>A0AAU7EJA0</accession>
<evidence type="ECO:0000259" key="8">
    <source>
        <dbReference type="Pfam" id="PF02823"/>
    </source>
</evidence>